<comment type="caution">
    <text evidence="3">The sequence shown here is derived from an EMBL/GenBank/DDBJ whole genome shotgun (WGS) entry which is preliminary data.</text>
</comment>
<dbReference type="Gene3D" id="3.30.530.20">
    <property type="match status" value="1"/>
</dbReference>
<feature type="domain" description="Activator of Hsp90 ATPase homologue 1/2-like C-terminal" evidence="2">
    <location>
        <begin position="16"/>
        <end position="158"/>
    </location>
</feature>
<name>K2FWZ1_9BACT</name>
<sequence>MKEYNWEKLVITRFFDAPVKAVWKAWTDENEAKKWWWPKNFTCPFFSIDLKVGGKNLSCMKSPEGKEYWGRGIYEEIVPFEKLVTTDSFSDEKGNPVPPSYYGMASDYLLELLITVTFEKDGNKTKITLQHEWFPEVDDTEQTRQGWNESFDKLAESLNR</sequence>
<gene>
    <name evidence="3" type="ORF">ACD_4C00304G0005</name>
</gene>
<dbReference type="InterPro" id="IPR013538">
    <property type="entry name" value="ASHA1/2-like_C"/>
</dbReference>
<dbReference type="AlphaFoldDB" id="K2FWZ1"/>
<evidence type="ECO:0000259" key="2">
    <source>
        <dbReference type="Pfam" id="PF08327"/>
    </source>
</evidence>
<accession>K2FWZ1</accession>
<dbReference type="Pfam" id="PF08327">
    <property type="entry name" value="AHSA1"/>
    <property type="match status" value="1"/>
</dbReference>
<dbReference type="InterPro" id="IPR023393">
    <property type="entry name" value="START-like_dom_sf"/>
</dbReference>
<evidence type="ECO:0000256" key="1">
    <source>
        <dbReference type="ARBA" id="ARBA00006817"/>
    </source>
</evidence>
<comment type="similarity">
    <text evidence="1">Belongs to the AHA1 family.</text>
</comment>
<dbReference type="CDD" id="cd07814">
    <property type="entry name" value="SRPBCC_CalC_Aha1-like"/>
    <property type="match status" value="1"/>
</dbReference>
<protein>
    <recommendedName>
        <fullName evidence="2">Activator of Hsp90 ATPase homologue 1/2-like C-terminal domain-containing protein</fullName>
    </recommendedName>
</protein>
<organism evidence="3">
    <name type="scientific">uncultured bacterium</name>
    <name type="common">gcode 4</name>
    <dbReference type="NCBI Taxonomy" id="1234023"/>
    <lineage>
        <taxon>Bacteria</taxon>
        <taxon>environmental samples</taxon>
    </lineage>
</organism>
<dbReference type="EMBL" id="AMFJ01000820">
    <property type="protein sequence ID" value="EKE26397.1"/>
    <property type="molecule type" value="Genomic_DNA"/>
</dbReference>
<evidence type="ECO:0000313" key="3">
    <source>
        <dbReference type="EMBL" id="EKE26397.1"/>
    </source>
</evidence>
<reference evidence="3" key="1">
    <citation type="journal article" date="2012" name="Science">
        <title>Fermentation, hydrogen, and sulfur metabolism in multiple uncultivated bacterial phyla.</title>
        <authorList>
            <person name="Wrighton K.C."/>
            <person name="Thomas B.C."/>
            <person name="Sharon I."/>
            <person name="Miller C.S."/>
            <person name="Castelle C.J."/>
            <person name="VerBerkmoes N.C."/>
            <person name="Wilkins M.J."/>
            <person name="Hettich R.L."/>
            <person name="Lipton M.S."/>
            <person name="Williams K.H."/>
            <person name="Long P.E."/>
            <person name="Banfield J.F."/>
        </authorList>
    </citation>
    <scope>NUCLEOTIDE SEQUENCE [LARGE SCALE GENOMIC DNA]</scope>
</reference>
<dbReference type="SUPFAM" id="SSF55961">
    <property type="entry name" value="Bet v1-like"/>
    <property type="match status" value="1"/>
</dbReference>
<proteinExistence type="inferred from homology"/>